<evidence type="ECO:0000256" key="2">
    <source>
        <dbReference type="ARBA" id="ARBA00022692"/>
    </source>
</evidence>
<dbReference type="PROSITE" id="PS50893">
    <property type="entry name" value="ABC_TRANSPORTER_2"/>
    <property type="match status" value="1"/>
</dbReference>
<evidence type="ECO:0000259" key="8">
    <source>
        <dbReference type="PROSITE" id="PS50893"/>
    </source>
</evidence>
<dbReference type="InterPro" id="IPR003439">
    <property type="entry name" value="ABC_transporter-like_ATP-bd"/>
</dbReference>
<protein>
    <recommendedName>
        <fullName evidence="8">ABC transporter domain-containing protein</fullName>
    </recommendedName>
</protein>
<dbReference type="SUPFAM" id="SSF52540">
    <property type="entry name" value="P-loop containing nucleoside triphosphate hydrolases"/>
    <property type="match status" value="1"/>
</dbReference>
<comment type="similarity">
    <text evidence="7">Belongs to the ABC transporter superfamily. ABCB family. Heavy Metal importer (TC 3.A.1.210) subfamily.</text>
</comment>
<dbReference type="Pfam" id="PF00005">
    <property type="entry name" value="ABC_tran"/>
    <property type="match status" value="1"/>
</dbReference>
<reference evidence="9 10" key="1">
    <citation type="journal article" date="2023" name="bioRxiv">
        <title>High-quality genome assemblies of four members of thePodospora anserinaspecies complex.</title>
        <authorList>
            <person name="Ament-Velasquez S.L."/>
            <person name="Vogan A.A."/>
            <person name="Wallerman O."/>
            <person name="Hartmann F."/>
            <person name="Gautier V."/>
            <person name="Silar P."/>
            <person name="Giraud T."/>
            <person name="Johannesson H."/>
        </authorList>
    </citation>
    <scope>NUCLEOTIDE SEQUENCE [LARGE SCALE GENOMIC DNA]</scope>
    <source>
        <strain evidence="9 10">CBS 411.78</strain>
    </source>
</reference>
<keyword evidence="2" id="KW-0812">Transmembrane</keyword>
<sequence>MTLFGNLREALKKAASLRRMLERECAVRDGSEDFEPSGGHIEFVDVSFAYPEKVVLENCNLSFQSGKITAVVGPSGVGKSTILKLILRAYDPQIGLVKIDGQDIRIFRLHSTILENVRYGRQGATDEEVRKACKKANIHDCIMSREKEYHEVLSCAGSGWSGGERQRFGLARLFVQNPDIIIVDEGTSAIDTETETQVNMNLREWFQGKTTILIAYVPIFLRRSLGY</sequence>
<feature type="domain" description="ABC transporter" evidence="8">
    <location>
        <begin position="41"/>
        <end position="221"/>
    </location>
</feature>
<dbReference type="InterPro" id="IPR027417">
    <property type="entry name" value="P-loop_NTPase"/>
</dbReference>
<evidence type="ECO:0000256" key="4">
    <source>
        <dbReference type="ARBA" id="ARBA00022840"/>
    </source>
</evidence>
<evidence type="ECO:0000313" key="9">
    <source>
        <dbReference type="EMBL" id="KAK4670155.1"/>
    </source>
</evidence>
<keyword evidence="3" id="KW-0547">Nucleotide-binding</keyword>
<organism evidence="9 10">
    <name type="scientific">Podospora pseudopauciseta</name>
    <dbReference type="NCBI Taxonomy" id="2093780"/>
    <lineage>
        <taxon>Eukaryota</taxon>
        <taxon>Fungi</taxon>
        <taxon>Dikarya</taxon>
        <taxon>Ascomycota</taxon>
        <taxon>Pezizomycotina</taxon>
        <taxon>Sordariomycetes</taxon>
        <taxon>Sordariomycetidae</taxon>
        <taxon>Sordariales</taxon>
        <taxon>Podosporaceae</taxon>
        <taxon>Podospora</taxon>
    </lineage>
</organism>
<evidence type="ECO:0000256" key="5">
    <source>
        <dbReference type="ARBA" id="ARBA00022989"/>
    </source>
</evidence>
<evidence type="ECO:0000256" key="1">
    <source>
        <dbReference type="ARBA" id="ARBA00004141"/>
    </source>
</evidence>
<keyword evidence="4" id="KW-0067">ATP-binding</keyword>
<comment type="caution">
    <text evidence="9">The sequence shown here is derived from an EMBL/GenBank/DDBJ whole genome shotgun (WGS) entry which is preliminary data.</text>
</comment>
<dbReference type="Proteomes" id="UP001326199">
    <property type="component" value="Unassembled WGS sequence"/>
</dbReference>
<evidence type="ECO:0000256" key="6">
    <source>
        <dbReference type="ARBA" id="ARBA00023136"/>
    </source>
</evidence>
<dbReference type="InterPro" id="IPR003593">
    <property type="entry name" value="AAA+_ATPase"/>
</dbReference>
<proteinExistence type="inferred from homology"/>
<dbReference type="Gene3D" id="3.40.50.300">
    <property type="entry name" value="P-loop containing nucleotide triphosphate hydrolases"/>
    <property type="match status" value="2"/>
</dbReference>
<keyword evidence="6" id="KW-0472">Membrane</keyword>
<accession>A0ABR0HQH2</accession>
<comment type="subcellular location">
    <subcellularLocation>
        <location evidence="1">Membrane</location>
        <topology evidence="1">Multi-pass membrane protein</topology>
    </subcellularLocation>
</comment>
<keyword evidence="5" id="KW-1133">Transmembrane helix</keyword>
<name>A0ABR0HQH2_9PEZI</name>
<dbReference type="InterPro" id="IPR039421">
    <property type="entry name" value="Type_1_exporter"/>
</dbReference>
<dbReference type="PANTHER" id="PTHR24221:SF654">
    <property type="entry name" value="ATP-BINDING CASSETTE SUB-FAMILY B MEMBER 6"/>
    <property type="match status" value="1"/>
</dbReference>
<dbReference type="InterPro" id="IPR036640">
    <property type="entry name" value="ABC1_TM_sf"/>
</dbReference>
<evidence type="ECO:0000256" key="7">
    <source>
        <dbReference type="ARBA" id="ARBA00024363"/>
    </source>
</evidence>
<dbReference type="EMBL" id="JAFFHB010000002">
    <property type="protein sequence ID" value="KAK4670155.1"/>
    <property type="molecule type" value="Genomic_DNA"/>
</dbReference>
<dbReference type="SMART" id="SM00382">
    <property type="entry name" value="AAA"/>
    <property type="match status" value="1"/>
</dbReference>
<dbReference type="PANTHER" id="PTHR24221">
    <property type="entry name" value="ATP-BINDING CASSETTE SUB-FAMILY B"/>
    <property type="match status" value="1"/>
</dbReference>
<dbReference type="Gene3D" id="1.20.1560.10">
    <property type="entry name" value="ABC transporter type 1, transmembrane domain"/>
    <property type="match status" value="1"/>
</dbReference>
<evidence type="ECO:0000256" key="3">
    <source>
        <dbReference type="ARBA" id="ARBA00022741"/>
    </source>
</evidence>
<dbReference type="GeneID" id="87925622"/>
<gene>
    <name evidence="9" type="ORF">QC763_0039870</name>
</gene>
<keyword evidence="10" id="KW-1185">Reference proteome</keyword>
<evidence type="ECO:0000313" key="10">
    <source>
        <dbReference type="Proteomes" id="UP001326199"/>
    </source>
</evidence>
<dbReference type="RefSeq" id="XP_062768825.1">
    <property type="nucleotide sequence ID" value="XM_062905617.1"/>
</dbReference>